<accession>A0A2S8SSX9</accession>
<organism evidence="7 8">
    <name type="scientific">Abditibacterium utsteinense</name>
    <dbReference type="NCBI Taxonomy" id="1960156"/>
    <lineage>
        <taxon>Bacteria</taxon>
        <taxon>Pseudomonadati</taxon>
        <taxon>Abditibacteriota</taxon>
        <taxon>Abditibacteriia</taxon>
        <taxon>Abditibacteriales</taxon>
        <taxon>Abditibacteriaceae</taxon>
        <taxon>Abditibacterium</taxon>
    </lineage>
</organism>
<protein>
    <recommendedName>
        <fullName evidence="5 6">Large ribosomal subunit protein uL10</fullName>
    </recommendedName>
</protein>
<dbReference type="Pfam" id="PF00466">
    <property type="entry name" value="Ribosomal_L10"/>
    <property type="match status" value="1"/>
</dbReference>
<dbReference type="PANTHER" id="PTHR11560">
    <property type="entry name" value="39S RIBOSOMAL PROTEIN L10, MITOCHONDRIAL"/>
    <property type="match status" value="1"/>
</dbReference>
<dbReference type="InterPro" id="IPR001790">
    <property type="entry name" value="Ribosomal_uL10"/>
</dbReference>
<sequence length="176" mass="18734">MVEKKYKDKEALVAELREKLGQASAVVITEYRGLKAGDLVTMRKELRGANVELRIVKNTLLRRASEGMALNDLANQLKGPNAIALAFGEPTEAAKLLADGEKKLEKFNLKGGVIESMVVDGAQVAAIAKLPSKLEMQAKAVGALMGPLAGLVFTLQGVLSEFVGTLQAKVEKESGS</sequence>
<evidence type="ECO:0000313" key="8">
    <source>
        <dbReference type="Proteomes" id="UP000237684"/>
    </source>
</evidence>
<dbReference type="InterPro" id="IPR043141">
    <property type="entry name" value="Ribosomal_uL10-like_sf"/>
</dbReference>
<comment type="subunit">
    <text evidence="6">Part of the ribosomal stalk of the 50S ribosomal subunit. The N-terminus interacts with L11 and the large rRNA to form the base of the stalk. The C-terminus forms an elongated spine to which L12 dimers bind in a sequential fashion forming a multimeric L10(L12)X complex.</text>
</comment>
<evidence type="ECO:0000256" key="4">
    <source>
        <dbReference type="ARBA" id="ARBA00023274"/>
    </source>
</evidence>
<evidence type="ECO:0000313" key="7">
    <source>
        <dbReference type="EMBL" id="PQV63897.1"/>
    </source>
</evidence>
<dbReference type="FunCoup" id="A0A2S8SSX9">
    <property type="interactions" value="455"/>
</dbReference>
<dbReference type="InterPro" id="IPR022973">
    <property type="entry name" value="Ribosomal_uL10_bac"/>
</dbReference>
<dbReference type="InterPro" id="IPR047865">
    <property type="entry name" value="Ribosomal_uL10_bac_type"/>
</dbReference>
<comment type="similarity">
    <text evidence="2 6">Belongs to the universal ribosomal protein uL10 family.</text>
</comment>
<comment type="caution">
    <text evidence="7">The sequence shown here is derived from an EMBL/GenBank/DDBJ whole genome shotgun (WGS) entry which is preliminary data.</text>
</comment>
<dbReference type="Gene3D" id="6.10.250.290">
    <property type="match status" value="1"/>
</dbReference>
<dbReference type="InParanoid" id="A0A2S8SSX9"/>
<reference evidence="7 8" key="1">
    <citation type="journal article" date="2018" name="Syst. Appl. Microbiol.">
        <title>Abditibacterium utsteinense sp. nov., the first cultivated member of candidate phylum FBP, isolated from ice-free Antarctic soil samples.</title>
        <authorList>
            <person name="Tahon G."/>
            <person name="Tytgat B."/>
            <person name="Lebbe L."/>
            <person name="Carlier A."/>
            <person name="Willems A."/>
        </authorList>
    </citation>
    <scope>NUCLEOTIDE SEQUENCE [LARGE SCALE GENOMIC DNA]</scope>
    <source>
        <strain evidence="7 8">LMG 29911</strain>
    </source>
</reference>
<dbReference type="GO" id="GO:1990904">
    <property type="term" value="C:ribonucleoprotein complex"/>
    <property type="evidence" value="ECO:0007669"/>
    <property type="project" value="UniProtKB-KW"/>
</dbReference>
<keyword evidence="4 6" id="KW-0687">Ribonucleoprotein</keyword>
<gene>
    <name evidence="6" type="primary">rplJ</name>
    <name evidence="7" type="ORF">B1R32_108108</name>
</gene>
<evidence type="ECO:0000256" key="3">
    <source>
        <dbReference type="ARBA" id="ARBA00022980"/>
    </source>
</evidence>
<dbReference type="CDD" id="cd05797">
    <property type="entry name" value="Ribosomal_L10"/>
    <property type="match status" value="1"/>
</dbReference>
<evidence type="ECO:0000256" key="2">
    <source>
        <dbReference type="ARBA" id="ARBA00008889"/>
    </source>
</evidence>
<dbReference type="HAMAP" id="MF_00362">
    <property type="entry name" value="Ribosomal_uL10"/>
    <property type="match status" value="1"/>
</dbReference>
<evidence type="ECO:0000256" key="1">
    <source>
        <dbReference type="ARBA" id="ARBA00002633"/>
    </source>
</evidence>
<dbReference type="SUPFAM" id="SSF160369">
    <property type="entry name" value="Ribosomal protein L10-like"/>
    <property type="match status" value="1"/>
</dbReference>
<keyword evidence="6" id="KW-0694">RNA-binding</keyword>
<proteinExistence type="inferred from homology"/>
<dbReference type="GO" id="GO:0070180">
    <property type="term" value="F:large ribosomal subunit rRNA binding"/>
    <property type="evidence" value="ECO:0007669"/>
    <property type="project" value="UniProtKB-UniRule"/>
</dbReference>
<dbReference type="Proteomes" id="UP000237684">
    <property type="component" value="Unassembled WGS sequence"/>
</dbReference>
<keyword evidence="6" id="KW-0699">rRNA-binding</keyword>
<dbReference type="GO" id="GO:0005840">
    <property type="term" value="C:ribosome"/>
    <property type="evidence" value="ECO:0007669"/>
    <property type="project" value="UniProtKB-KW"/>
</dbReference>
<keyword evidence="3 6" id="KW-0689">Ribosomal protein</keyword>
<comment type="function">
    <text evidence="1 6">Forms part of the ribosomal stalk, playing a central role in the interaction of the ribosome with GTP-bound translation factors.</text>
</comment>
<dbReference type="RefSeq" id="WP_105483738.1">
    <property type="nucleotide sequence ID" value="NZ_NIGF01000008.1"/>
</dbReference>
<dbReference type="GO" id="GO:0006412">
    <property type="term" value="P:translation"/>
    <property type="evidence" value="ECO:0007669"/>
    <property type="project" value="UniProtKB-UniRule"/>
</dbReference>
<evidence type="ECO:0000256" key="6">
    <source>
        <dbReference type="HAMAP-Rule" id="MF_00362"/>
    </source>
</evidence>
<dbReference type="EMBL" id="NIGF01000008">
    <property type="protein sequence ID" value="PQV63897.1"/>
    <property type="molecule type" value="Genomic_DNA"/>
</dbReference>
<dbReference type="Gene3D" id="3.30.70.1730">
    <property type="match status" value="1"/>
</dbReference>
<name>A0A2S8SSX9_9BACT</name>
<dbReference type="OrthoDB" id="9808307at2"/>
<dbReference type="NCBIfam" id="NF000955">
    <property type="entry name" value="PRK00099.1-1"/>
    <property type="match status" value="1"/>
</dbReference>
<dbReference type="AlphaFoldDB" id="A0A2S8SSX9"/>
<evidence type="ECO:0000256" key="5">
    <source>
        <dbReference type="ARBA" id="ARBA00035202"/>
    </source>
</evidence>
<keyword evidence="8" id="KW-1185">Reference proteome</keyword>